<keyword evidence="1" id="KW-1133">Transmembrane helix</keyword>
<dbReference type="AlphaFoldDB" id="A0A174H593"/>
<organism evidence="2 3">
    <name type="scientific">Faecalicatena contorta</name>
    <dbReference type="NCBI Taxonomy" id="39482"/>
    <lineage>
        <taxon>Bacteria</taxon>
        <taxon>Bacillati</taxon>
        <taxon>Bacillota</taxon>
        <taxon>Clostridia</taxon>
        <taxon>Lachnospirales</taxon>
        <taxon>Lachnospiraceae</taxon>
        <taxon>Faecalicatena</taxon>
    </lineage>
</organism>
<accession>A0A174H593</accession>
<proteinExistence type="predicted"/>
<gene>
    <name evidence="2" type="ORF">ERS852491_03018</name>
</gene>
<dbReference type="STRING" id="39482.ERS852491_03018"/>
<dbReference type="Proteomes" id="UP000095544">
    <property type="component" value="Unassembled WGS sequence"/>
</dbReference>
<dbReference type="Gene3D" id="3.30.1490.300">
    <property type="match status" value="1"/>
</dbReference>
<dbReference type="OrthoDB" id="1649455at2"/>
<reference evidence="2 3" key="1">
    <citation type="submission" date="2015-09" db="EMBL/GenBank/DDBJ databases">
        <authorList>
            <consortium name="Pathogen Informatics"/>
        </authorList>
    </citation>
    <scope>NUCLEOTIDE SEQUENCE [LARGE SCALE GENOMIC DNA]</scope>
    <source>
        <strain evidence="2 3">2789STDY5834876</strain>
    </source>
</reference>
<dbReference type="EMBL" id="CYZU01000029">
    <property type="protein sequence ID" value="CUO70212.1"/>
    <property type="molecule type" value="Genomic_DNA"/>
</dbReference>
<evidence type="ECO:0000256" key="1">
    <source>
        <dbReference type="SAM" id="Phobius"/>
    </source>
</evidence>
<protein>
    <submittedName>
        <fullName evidence="2">Competence protein A</fullName>
    </submittedName>
</protein>
<evidence type="ECO:0000313" key="2">
    <source>
        <dbReference type="EMBL" id="CUO70212.1"/>
    </source>
</evidence>
<feature type="transmembrane region" description="Helical" evidence="1">
    <location>
        <begin position="327"/>
        <end position="351"/>
    </location>
</feature>
<evidence type="ECO:0000313" key="3">
    <source>
        <dbReference type="Proteomes" id="UP000095544"/>
    </source>
</evidence>
<dbReference type="RefSeq" id="WP_055153967.1">
    <property type="nucleotide sequence ID" value="NZ_CYZU01000029.1"/>
</dbReference>
<dbReference type="Gene3D" id="3.30.420.40">
    <property type="match status" value="2"/>
</dbReference>
<sequence>MVVVYLSNRYIRVVDGEVSGGSIHAKSLYYTVDTRGCILNGTITDEDGFREMIRNLWETNHIPRKNVYLVIDSSQFTTKVVDVPALKPKQMMEYISREFTDVERISNPVYGYFPLSRGERKKEKLKRVFASVAPRELVRGYVECFAGLDIAISGVESAVGVTMRLAEKLSQLSDATCIVQFADDMSLINLLLVNGEYKYSSRNRMFSESGTPEFAAETARTVSTLLQFAKAQDLAQKIPQVYIAGLSEDELQIYQDSIYQIDAEMEADALQLEPVVKLGKAAGGSQELTHFALTVGGLLKTDPRTSIMSRVVKDPEKEAGKRKRRKMLVPVFVLAAVMFLLAGILGGRAMYYNVQLKELEAYNQRTDVVAACEEYDRLNEELQAASSLGNSMVSLKSSVLAYPRVDSATEEVVASCASGLVTAEISSYDAENGLLSFDAKAGNVDQINRFIGLLNKQEIFAAVDYTGYSQGTDDQWSVKVNCIMAARQEESDDTEADREG</sequence>
<name>A0A174H593_9FIRM</name>
<keyword evidence="1" id="KW-0812">Transmembrane</keyword>
<keyword evidence="1" id="KW-0472">Membrane</keyword>